<keyword evidence="3" id="KW-1185">Reference proteome</keyword>
<dbReference type="HAMAP" id="MF_00386">
    <property type="entry name" value="UPF0161_YidD"/>
    <property type="match status" value="1"/>
</dbReference>
<dbReference type="Proteomes" id="UP000464378">
    <property type="component" value="Chromosome"/>
</dbReference>
<dbReference type="PANTHER" id="PTHR33383">
    <property type="entry name" value="MEMBRANE PROTEIN INSERTION EFFICIENCY FACTOR-RELATED"/>
    <property type="match status" value="1"/>
</dbReference>
<dbReference type="KEGG" id="tim:GMBLW1_13670"/>
<evidence type="ECO:0000256" key="1">
    <source>
        <dbReference type="HAMAP-Rule" id="MF_00386"/>
    </source>
</evidence>
<reference evidence="2" key="1">
    <citation type="submission" date="2019-04" db="EMBL/GenBank/DDBJ databases">
        <authorList>
            <consortium name="Science for Life Laboratories"/>
        </authorList>
    </citation>
    <scope>NUCLEOTIDE SEQUENCE</scope>
    <source>
        <strain evidence="2">MBLW1</strain>
    </source>
</reference>
<dbReference type="NCBIfam" id="TIGR00278">
    <property type="entry name" value="membrane protein insertion efficiency factor YidD"/>
    <property type="match status" value="1"/>
</dbReference>
<accession>A0A6C2YN93</accession>
<sequence length="76" mass="8953">MKRLLVWGLTRILIGLVRFYQYCIRPILPPMCRFMPSCSEYMILAIQKYGPIIGTWKGCRRLCRCHPWHPGGFDPP</sequence>
<dbReference type="Pfam" id="PF01809">
    <property type="entry name" value="YidD"/>
    <property type="match status" value="1"/>
</dbReference>
<evidence type="ECO:0000313" key="2">
    <source>
        <dbReference type="EMBL" id="VIP02593.1"/>
    </source>
</evidence>
<dbReference type="EMBL" id="LR593887">
    <property type="protein sequence ID" value="VTS01867.1"/>
    <property type="molecule type" value="Genomic_DNA"/>
</dbReference>
<evidence type="ECO:0000313" key="3">
    <source>
        <dbReference type="Proteomes" id="UP000464378"/>
    </source>
</evidence>
<dbReference type="PANTHER" id="PTHR33383:SF1">
    <property type="entry name" value="MEMBRANE PROTEIN INSERTION EFFICIENCY FACTOR-RELATED"/>
    <property type="match status" value="1"/>
</dbReference>
<dbReference type="InterPro" id="IPR002696">
    <property type="entry name" value="Membr_insert_effic_factor_YidD"/>
</dbReference>
<proteinExistence type="inferred from homology"/>
<keyword evidence="1" id="KW-0472">Membrane</keyword>
<comment type="subcellular location">
    <subcellularLocation>
        <location evidence="1">Cell membrane</location>
        <topology evidence="1">Peripheral membrane protein</topology>
        <orientation evidence="1">Cytoplasmic side</orientation>
    </subcellularLocation>
</comment>
<dbReference type="InParanoid" id="A0A6C2YN93"/>
<dbReference type="SMART" id="SM01234">
    <property type="entry name" value="Haemolytic"/>
    <property type="match status" value="1"/>
</dbReference>
<dbReference type="EMBL" id="LR586016">
    <property type="protein sequence ID" value="VIP02593.1"/>
    <property type="molecule type" value="Genomic_DNA"/>
</dbReference>
<dbReference type="GO" id="GO:0005886">
    <property type="term" value="C:plasma membrane"/>
    <property type="evidence" value="ECO:0007669"/>
    <property type="project" value="UniProtKB-SubCell"/>
</dbReference>
<keyword evidence="1" id="KW-1003">Cell membrane</keyword>
<dbReference type="FunCoup" id="A0A6C2YN93">
    <property type="interactions" value="211"/>
</dbReference>
<name>A0A6C2YN93_9BACT</name>
<comment type="similarity">
    <text evidence="1">Belongs to the UPF0161 family.</text>
</comment>
<comment type="function">
    <text evidence="1">Could be involved in insertion of integral membrane proteins into the membrane.</text>
</comment>
<protein>
    <recommendedName>
        <fullName evidence="1">Putative membrane protein insertion efficiency factor</fullName>
    </recommendedName>
</protein>
<organism evidence="2">
    <name type="scientific">Tuwongella immobilis</name>
    <dbReference type="NCBI Taxonomy" id="692036"/>
    <lineage>
        <taxon>Bacteria</taxon>
        <taxon>Pseudomonadati</taxon>
        <taxon>Planctomycetota</taxon>
        <taxon>Planctomycetia</taxon>
        <taxon>Gemmatales</taxon>
        <taxon>Gemmataceae</taxon>
        <taxon>Tuwongella</taxon>
    </lineage>
</organism>
<dbReference type="RefSeq" id="WP_162657752.1">
    <property type="nucleotide sequence ID" value="NZ_LR593887.1"/>
</dbReference>
<dbReference type="AlphaFoldDB" id="A0A6C2YN93"/>
<gene>
    <name evidence="2" type="ORF">GMBLW1_13670</name>
</gene>